<evidence type="ECO:0000256" key="6">
    <source>
        <dbReference type="ARBA" id="ARBA00022977"/>
    </source>
</evidence>
<dbReference type="InterPro" id="IPR034291">
    <property type="entry name" value="TMP_synthase"/>
</dbReference>
<evidence type="ECO:0000256" key="4">
    <source>
        <dbReference type="ARBA" id="ARBA00022723"/>
    </source>
</evidence>
<name>I3IM30_9BACT</name>
<evidence type="ECO:0000256" key="5">
    <source>
        <dbReference type="ARBA" id="ARBA00022842"/>
    </source>
</evidence>
<evidence type="ECO:0000256" key="7">
    <source>
        <dbReference type="ARBA" id="ARBA00047334"/>
    </source>
</evidence>
<feature type="binding site" evidence="10">
    <location>
        <position position="84"/>
    </location>
    <ligand>
        <name>4-amino-2-methyl-5-(diphosphooxymethyl)pyrimidine</name>
        <dbReference type="ChEBI" id="CHEBI:57841"/>
    </ligand>
</feature>
<evidence type="ECO:0000256" key="10">
    <source>
        <dbReference type="HAMAP-Rule" id="MF_00097"/>
    </source>
</evidence>
<dbReference type="AlphaFoldDB" id="I3IM30"/>
<dbReference type="GO" id="GO:0000287">
    <property type="term" value="F:magnesium ion binding"/>
    <property type="evidence" value="ECO:0007669"/>
    <property type="project" value="UniProtKB-UniRule"/>
</dbReference>
<dbReference type="EC" id="2.5.1.3" evidence="10"/>
<dbReference type="GO" id="GO:0009228">
    <property type="term" value="P:thiamine biosynthetic process"/>
    <property type="evidence" value="ECO:0007669"/>
    <property type="project" value="UniProtKB-KW"/>
</dbReference>
<dbReference type="PANTHER" id="PTHR20857">
    <property type="entry name" value="THIAMINE-PHOSPHATE PYROPHOSPHORYLASE"/>
    <property type="match status" value="1"/>
</dbReference>
<dbReference type="UniPathway" id="UPA00060">
    <property type="reaction ID" value="UER00141"/>
</dbReference>
<dbReference type="CDD" id="cd00564">
    <property type="entry name" value="TMP_TenI"/>
    <property type="match status" value="1"/>
</dbReference>
<proteinExistence type="inferred from homology"/>
<comment type="cofactor">
    <cofactor evidence="10">
        <name>Mg(2+)</name>
        <dbReference type="ChEBI" id="CHEBI:18420"/>
    </cofactor>
    <text evidence="10">Binds 1 Mg(2+) ion per subunit.</text>
</comment>
<dbReference type="Pfam" id="PF02581">
    <property type="entry name" value="TMP-TENI"/>
    <property type="match status" value="1"/>
</dbReference>
<evidence type="ECO:0000256" key="2">
    <source>
        <dbReference type="ARBA" id="ARBA00005165"/>
    </source>
</evidence>
<dbReference type="NCBIfam" id="TIGR00693">
    <property type="entry name" value="thiE"/>
    <property type="match status" value="1"/>
</dbReference>
<feature type="binding site" evidence="10">
    <location>
        <position position="152"/>
    </location>
    <ligand>
        <name>4-amino-2-methyl-5-(diphosphooxymethyl)pyrimidine</name>
        <dbReference type="ChEBI" id="CHEBI:57841"/>
    </ligand>
</feature>
<dbReference type="OrthoDB" id="9812206at2"/>
<comment type="caution">
    <text evidence="14">The sequence shown here is derived from an EMBL/GenBank/DDBJ whole genome shotgun (WGS) entry which is preliminary data.</text>
</comment>
<feature type="binding site" evidence="10">
    <location>
        <position position="104"/>
    </location>
    <ligand>
        <name>Mg(2+)</name>
        <dbReference type="ChEBI" id="CHEBI:18420"/>
    </ligand>
</feature>
<organism evidence="14 15">
    <name type="scientific">Candidatus Jettenia caeni</name>
    <dbReference type="NCBI Taxonomy" id="247490"/>
    <lineage>
        <taxon>Bacteria</taxon>
        <taxon>Pseudomonadati</taxon>
        <taxon>Planctomycetota</taxon>
        <taxon>Candidatus Brocadiia</taxon>
        <taxon>Candidatus Brocadiales</taxon>
        <taxon>Candidatus Brocadiaceae</taxon>
        <taxon>Candidatus Jettenia</taxon>
    </lineage>
</organism>
<reference evidence="14 15" key="1">
    <citation type="journal article" date="2012" name="FEBS Lett.">
        <title>Anammox organism KSU-1 expresses a NirK-type copper-containing nitrite reductase instead of a NirS-type with cytochrome cd1.</title>
        <authorList>
            <person name="Hira D."/>
            <person name="Toh H."/>
            <person name="Migita C.T."/>
            <person name="Okubo H."/>
            <person name="Nishiyama T."/>
            <person name="Hattori M."/>
            <person name="Furukawa K."/>
            <person name="Fujii T."/>
        </authorList>
    </citation>
    <scope>NUCLEOTIDE SEQUENCE [LARGE SCALE GENOMIC DNA]</scope>
</reference>
<sequence>MNQQLIKTTIKQDFLRDFSDIKLYVIISSNLVKKPVLTTLEDVIQGGADIVQLREKTMPDSTFLTLAKEFKKITFQSKTLFIVNDRAEIAKKADADGLHIGQSDINISAARKIIGYSKIVGISTHTIVQAREAQREGADYISVGPIFYTGTKDYEPPVGLDYLKQVKREITIPFVAIGGINLENINDILNAGGSCLAICSAIICSDTIVQTTRSFKTQLIQYSLSLKSKHL</sequence>
<keyword evidence="4 10" id="KW-0479">Metal-binding</keyword>
<dbReference type="InterPro" id="IPR013785">
    <property type="entry name" value="Aldolase_TIM"/>
</dbReference>
<feature type="binding site" evidence="10">
    <location>
        <position position="179"/>
    </location>
    <ligand>
        <name>2-[(2R,5Z)-2-carboxy-4-methylthiazol-5(2H)-ylidene]ethyl phosphate</name>
        <dbReference type="ChEBI" id="CHEBI:62899"/>
    </ligand>
</feature>
<dbReference type="SUPFAM" id="SSF51391">
    <property type="entry name" value="Thiamin phosphate synthase"/>
    <property type="match status" value="1"/>
</dbReference>
<feature type="binding site" evidence="10">
    <location>
        <position position="123"/>
    </location>
    <ligand>
        <name>4-amino-2-methyl-5-(diphosphooxymethyl)pyrimidine</name>
        <dbReference type="ChEBI" id="CHEBI:57841"/>
    </ligand>
</feature>
<comment type="catalytic activity">
    <reaction evidence="8 10 11">
        <text>2-(2-carboxy-4-methylthiazol-5-yl)ethyl phosphate + 4-amino-2-methyl-5-(diphosphooxymethyl)pyrimidine + 2 H(+) = thiamine phosphate + CO2 + diphosphate</text>
        <dbReference type="Rhea" id="RHEA:47848"/>
        <dbReference type="ChEBI" id="CHEBI:15378"/>
        <dbReference type="ChEBI" id="CHEBI:16526"/>
        <dbReference type="ChEBI" id="CHEBI:33019"/>
        <dbReference type="ChEBI" id="CHEBI:37575"/>
        <dbReference type="ChEBI" id="CHEBI:57841"/>
        <dbReference type="ChEBI" id="CHEBI:62890"/>
        <dbReference type="EC" id="2.5.1.3"/>
    </reaction>
</comment>
<feature type="binding site" evidence="10">
    <location>
        <position position="85"/>
    </location>
    <ligand>
        <name>Mg(2+)</name>
        <dbReference type="ChEBI" id="CHEBI:18420"/>
    </ligand>
</feature>
<dbReference type="Gene3D" id="3.20.20.70">
    <property type="entry name" value="Aldolase class I"/>
    <property type="match status" value="1"/>
</dbReference>
<comment type="function">
    <text evidence="1 10">Condenses 4-methyl-5-(beta-hydroxyethyl)thiazole monophosphate (THZ-P) and 2-methyl-4-amino-5-hydroxymethyl pyrimidine pyrophosphate (HMP-PP) to form thiamine monophosphate (TMP).</text>
</comment>
<keyword evidence="5 10" id="KW-0460">Magnesium</keyword>
<keyword evidence="6 10" id="KW-0784">Thiamine biosynthesis</keyword>
<feature type="binding site" evidence="10">
    <location>
        <begin position="52"/>
        <end position="56"/>
    </location>
    <ligand>
        <name>4-amino-2-methyl-5-(diphosphooxymethyl)pyrimidine</name>
        <dbReference type="ChEBI" id="CHEBI:57841"/>
    </ligand>
</feature>
<dbReference type="STRING" id="247490.KSU1_C1179"/>
<comment type="similarity">
    <text evidence="10 11">Belongs to the thiamine-phosphate synthase family.</text>
</comment>
<dbReference type="GO" id="GO:0009229">
    <property type="term" value="P:thiamine diphosphate biosynthetic process"/>
    <property type="evidence" value="ECO:0007669"/>
    <property type="project" value="UniProtKB-UniRule"/>
</dbReference>
<evidence type="ECO:0000256" key="12">
    <source>
        <dbReference type="RuleBase" id="RU004253"/>
    </source>
</evidence>
<dbReference type="eggNOG" id="COG0352">
    <property type="taxonomic scope" value="Bacteria"/>
</dbReference>
<dbReference type="PANTHER" id="PTHR20857:SF23">
    <property type="entry name" value="THIAMINE BIOSYNTHETIC BIFUNCTIONAL ENZYME"/>
    <property type="match status" value="1"/>
</dbReference>
<evidence type="ECO:0000313" key="15">
    <source>
        <dbReference type="Proteomes" id="UP000002985"/>
    </source>
</evidence>
<dbReference type="GO" id="GO:0004789">
    <property type="term" value="F:thiamine-phosphate diphosphorylase activity"/>
    <property type="evidence" value="ECO:0007669"/>
    <property type="project" value="UniProtKB-UniRule"/>
</dbReference>
<comment type="pathway">
    <text evidence="2 10 12">Cofactor biosynthesis; thiamine diphosphate biosynthesis; thiamine phosphate from 4-amino-2-methyl-5-diphosphomethylpyrimidine and 4-methyl-5-(2-phosphoethyl)-thiazole: step 1/1.</text>
</comment>
<comment type="catalytic activity">
    <reaction evidence="9 10 11">
        <text>2-[(2R,5Z)-2-carboxy-4-methylthiazol-5(2H)-ylidene]ethyl phosphate + 4-amino-2-methyl-5-(diphosphooxymethyl)pyrimidine + 2 H(+) = thiamine phosphate + CO2 + diphosphate</text>
        <dbReference type="Rhea" id="RHEA:47844"/>
        <dbReference type="ChEBI" id="CHEBI:15378"/>
        <dbReference type="ChEBI" id="CHEBI:16526"/>
        <dbReference type="ChEBI" id="CHEBI:33019"/>
        <dbReference type="ChEBI" id="CHEBI:37575"/>
        <dbReference type="ChEBI" id="CHEBI:57841"/>
        <dbReference type="ChEBI" id="CHEBI:62899"/>
        <dbReference type="EC" id="2.5.1.3"/>
    </reaction>
</comment>
<comment type="catalytic activity">
    <reaction evidence="7 10 11">
        <text>4-methyl-5-(2-phosphooxyethyl)-thiazole + 4-amino-2-methyl-5-(diphosphooxymethyl)pyrimidine + H(+) = thiamine phosphate + diphosphate</text>
        <dbReference type="Rhea" id="RHEA:22328"/>
        <dbReference type="ChEBI" id="CHEBI:15378"/>
        <dbReference type="ChEBI" id="CHEBI:33019"/>
        <dbReference type="ChEBI" id="CHEBI:37575"/>
        <dbReference type="ChEBI" id="CHEBI:57841"/>
        <dbReference type="ChEBI" id="CHEBI:58296"/>
        <dbReference type="EC" id="2.5.1.3"/>
    </reaction>
</comment>
<gene>
    <name evidence="10" type="primary">thiE</name>
    <name evidence="14" type="ORF">KSU1_C1179</name>
</gene>
<evidence type="ECO:0000256" key="8">
    <source>
        <dbReference type="ARBA" id="ARBA00047851"/>
    </source>
</evidence>
<keyword evidence="15" id="KW-1185">Reference proteome</keyword>
<feature type="binding site" evidence="10">
    <location>
        <begin position="149"/>
        <end position="151"/>
    </location>
    <ligand>
        <name>2-[(2R,5Z)-2-carboxy-4-methylthiazol-5(2H)-ylidene]ethyl phosphate</name>
        <dbReference type="ChEBI" id="CHEBI:62899"/>
    </ligand>
</feature>
<keyword evidence="3 10" id="KW-0808">Transferase</keyword>
<evidence type="ECO:0000256" key="1">
    <source>
        <dbReference type="ARBA" id="ARBA00003814"/>
    </source>
</evidence>
<dbReference type="FunFam" id="3.20.20.70:FF:000096">
    <property type="entry name" value="Thiamine-phosphate synthase"/>
    <property type="match status" value="1"/>
</dbReference>
<dbReference type="HAMAP" id="MF_00097">
    <property type="entry name" value="TMP_synthase"/>
    <property type="match status" value="1"/>
</dbReference>
<dbReference type="Proteomes" id="UP000002985">
    <property type="component" value="Unassembled WGS sequence"/>
</dbReference>
<dbReference type="EMBL" id="BAFH01000003">
    <property type="protein sequence ID" value="GAB62775.1"/>
    <property type="molecule type" value="Genomic_DNA"/>
</dbReference>
<feature type="domain" description="Thiamine phosphate synthase/TenI" evidence="13">
    <location>
        <begin position="23"/>
        <end position="202"/>
    </location>
</feature>
<comment type="caution">
    <text evidence="10">Lacks conserved residue(s) required for the propagation of feature annotation.</text>
</comment>
<dbReference type="InterPro" id="IPR036206">
    <property type="entry name" value="ThiamineP_synth_sf"/>
</dbReference>
<dbReference type="InterPro" id="IPR022998">
    <property type="entry name" value="ThiamineP_synth_TenI"/>
</dbReference>
<evidence type="ECO:0000256" key="3">
    <source>
        <dbReference type="ARBA" id="ARBA00022679"/>
    </source>
</evidence>
<evidence type="ECO:0000256" key="11">
    <source>
        <dbReference type="RuleBase" id="RU003826"/>
    </source>
</evidence>
<evidence type="ECO:0000259" key="13">
    <source>
        <dbReference type="Pfam" id="PF02581"/>
    </source>
</evidence>
<dbReference type="GO" id="GO:0005737">
    <property type="term" value="C:cytoplasm"/>
    <property type="evidence" value="ECO:0007669"/>
    <property type="project" value="TreeGrafter"/>
</dbReference>
<evidence type="ECO:0000256" key="9">
    <source>
        <dbReference type="ARBA" id="ARBA00047883"/>
    </source>
</evidence>
<accession>I3IM30</accession>
<protein>
    <recommendedName>
        <fullName evidence="10">Thiamine-phosphate synthase</fullName>
        <shortName evidence="10">TP synthase</shortName>
        <shortName evidence="10">TPS</shortName>
        <ecNumber evidence="10">2.5.1.3</ecNumber>
    </recommendedName>
    <alternativeName>
        <fullName evidence="10">Thiamine-phosphate pyrophosphorylase</fullName>
        <shortName evidence="10">TMP pyrophosphorylase</shortName>
        <shortName evidence="10">TMP-PPase</shortName>
    </alternativeName>
</protein>
<evidence type="ECO:0000313" key="14">
    <source>
        <dbReference type="EMBL" id="GAB62775.1"/>
    </source>
</evidence>